<dbReference type="Gene3D" id="1.10.10.10">
    <property type="entry name" value="Winged helix-like DNA-binding domain superfamily/Winged helix DNA-binding domain"/>
    <property type="match status" value="1"/>
</dbReference>
<organism evidence="7 8">
    <name type="scientific">Microbacterium testaceum (strain StLB037)</name>
    <dbReference type="NCBI Taxonomy" id="979556"/>
    <lineage>
        <taxon>Bacteria</taxon>
        <taxon>Bacillati</taxon>
        <taxon>Actinomycetota</taxon>
        <taxon>Actinomycetes</taxon>
        <taxon>Micrococcales</taxon>
        <taxon>Microbacteriaceae</taxon>
        <taxon>Microbacterium</taxon>
    </lineage>
</organism>
<dbReference type="InterPro" id="IPR015424">
    <property type="entry name" value="PyrdxlP-dep_Trfase"/>
</dbReference>
<dbReference type="Gene3D" id="3.90.1150.10">
    <property type="entry name" value="Aspartate Aminotransferase, domain 1"/>
    <property type="match status" value="1"/>
</dbReference>
<dbReference type="Gene3D" id="3.40.640.10">
    <property type="entry name" value="Type I PLP-dependent aspartate aminotransferase-like (Major domain)"/>
    <property type="match status" value="1"/>
</dbReference>
<dbReference type="AlphaFoldDB" id="A0A1H0P3B0"/>
<accession>A0A1H0P3B0</accession>
<keyword evidence="2" id="KW-0663">Pyridoxal phosphate</keyword>
<dbReference type="PROSITE" id="PS50949">
    <property type="entry name" value="HTH_GNTR"/>
    <property type="match status" value="1"/>
</dbReference>
<dbReference type="Pfam" id="PF00155">
    <property type="entry name" value="Aminotran_1_2"/>
    <property type="match status" value="1"/>
</dbReference>
<evidence type="ECO:0000313" key="8">
    <source>
        <dbReference type="Proteomes" id="UP000186456"/>
    </source>
</evidence>
<evidence type="ECO:0000256" key="3">
    <source>
        <dbReference type="ARBA" id="ARBA00023015"/>
    </source>
</evidence>
<dbReference type="GO" id="GO:0003677">
    <property type="term" value="F:DNA binding"/>
    <property type="evidence" value="ECO:0007669"/>
    <property type="project" value="UniProtKB-KW"/>
</dbReference>
<gene>
    <name evidence="7" type="ORF">SAMN04487788_1724</name>
</gene>
<dbReference type="GO" id="GO:0003700">
    <property type="term" value="F:DNA-binding transcription factor activity"/>
    <property type="evidence" value="ECO:0007669"/>
    <property type="project" value="InterPro"/>
</dbReference>
<keyword evidence="3" id="KW-0805">Transcription regulation</keyword>
<dbReference type="CDD" id="cd07377">
    <property type="entry name" value="WHTH_GntR"/>
    <property type="match status" value="1"/>
</dbReference>
<evidence type="ECO:0000256" key="4">
    <source>
        <dbReference type="ARBA" id="ARBA00023125"/>
    </source>
</evidence>
<feature type="domain" description="HTH gntR-type" evidence="6">
    <location>
        <begin position="21"/>
        <end position="89"/>
    </location>
</feature>
<dbReference type="EMBL" id="FNJN01000003">
    <property type="protein sequence ID" value="SDO99444.1"/>
    <property type="molecule type" value="Genomic_DNA"/>
</dbReference>
<keyword evidence="5" id="KW-0804">Transcription</keyword>
<dbReference type="CDD" id="cd00609">
    <property type="entry name" value="AAT_like"/>
    <property type="match status" value="1"/>
</dbReference>
<keyword evidence="4" id="KW-0238">DNA-binding</keyword>
<dbReference type="PANTHER" id="PTHR46577:SF1">
    <property type="entry name" value="HTH-TYPE TRANSCRIPTIONAL REGULATORY PROTEIN GABR"/>
    <property type="match status" value="1"/>
</dbReference>
<dbReference type="InterPro" id="IPR015421">
    <property type="entry name" value="PyrdxlP-dep_Trfase_major"/>
</dbReference>
<dbReference type="SMART" id="SM00345">
    <property type="entry name" value="HTH_GNTR"/>
    <property type="match status" value="1"/>
</dbReference>
<dbReference type="Pfam" id="PF00392">
    <property type="entry name" value="GntR"/>
    <property type="match status" value="1"/>
</dbReference>
<dbReference type="SUPFAM" id="SSF46785">
    <property type="entry name" value="Winged helix' DNA-binding domain"/>
    <property type="match status" value="1"/>
</dbReference>
<dbReference type="InterPro" id="IPR004839">
    <property type="entry name" value="Aminotransferase_I/II_large"/>
</dbReference>
<dbReference type="RefSeq" id="WP_074695078.1">
    <property type="nucleotide sequence ID" value="NZ_FNJN01000003.1"/>
</dbReference>
<dbReference type="InterPro" id="IPR036388">
    <property type="entry name" value="WH-like_DNA-bd_sf"/>
</dbReference>
<dbReference type="InterPro" id="IPR015422">
    <property type="entry name" value="PyrdxlP-dep_Trfase_small"/>
</dbReference>
<dbReference type="PRINTS" id="PR00035">
    <property type="entry name" value="HTHGNTR"/>
</dbReference>
<comment type="similarity">
    <text evidence="1">In the C-terminal section; belongs to the class-I pyridoxal-phosphate-dependent aminotransferase family.</text>
</comment>
<dbReference type="GO" id="GO:0030170">
    <property type="term" value="F:pyridoxal phosphate binding"/>
    <property type="evidence" value="ECO:0007669"/>
    <property type="project" value="InterPro"/>
</dbReference>
<dbReference type="InterPro" id="IPR051446">
    <property type="entry name" value="HTH_trans_reg/aminotransferase"/>
</dbReference>
<dbReference type="PANTHER" id="PTHR46577">
    <property type="entry name" value="HTH-TYPE TRANSCRIPTIONAL REGULATORY PROTEIN GABR"/>
    <property type="match status" value="1"/>
</dbReference>
<dbReference type="Proteomes" id="UP000186456">
    <property type="component" value="Unassembled WGS sequence"/>
</dbReference>
<evidence type="ECO:0000313" key="7">
    <source>
        <dbReference type="EMBL" id="SDO99444.1"/>
    </source>
</evidence>
<dbReference type="InterPro" id="IPR000524">
    <property type="entry name" value="Tscrpt_reg_HTH_GntR"/>
</dbReference>
<evidence type="ECO:0000256" key="2">
    <source>
        <dbReference type="ARBA" id="ARBA00022898"/>
    </source>
</evidence>
<evidence type="ECO:0000256" key="5">
    <source>
        <dbReference type="ARBA" id="ARBA00023163"/>
    </source>
</evidence>
<sequence>MDSRVSARTLAASLGGWRGYGPAYEALADGVRLLCLDNRLAPATALPAERELAAILGVSRTTVAAAYQSLRDTGHIESLRGSGSVTLPLRRTDPGRHEPDAETIDLQQASPAAWPGLPGIMAEVIQDAPALVARIGYDVVGDVGLRTAIAEHYRARGLATSADQILVTTGAQSAIHLIASVLLHRADRVMIETPTYPHAADAFRRVGARLVGVPVDSTHGWDLERAEQTFARALPSLAYLMPDFHNPTGRTMTADETDAFVVGARSVGTLLVLDETTAQLDIDRRSQSAAFPEHERVIRVGSLGKTVWGGLRVGWVRAAPDIVRRLASGRPVHDLGTPELEQAIAARLIPRLDEIAAQRGTLLRAGRDSLVEELRRLFPEWDVPEVHGGVSLWVGIGEPLSTPLVMSARARGLALSAGSRFAVEGGHDRRLRVPFTASPSTLRRAVGILRSAWDDVRGGSAIPSRTDFTTVV</sequence>
<name>A0A1H0P3B0_MICTS</name>
<evidence type="ECO:0000256" key="1">
    <source>
        <dbReference type="ARBA" id="ARBA00005384"/>
    </source>
</evidence>
<evidence type="ECO:0000259" key="6">
    <source>
        <dbReference type="PROSITE" id="PS50949"/>
    </source>
</evidence>
<dbReference type="InterPro" id="IPR036390">
    <property type="entry name" value="WH_DNA-bd_sf"/>
</dbReference>
<protein>
    <submittedName>
        <fullName evidence="7">Transcriptional regulator, GntR family</fullName>
    </submittedName>
</protein>
<proteinExistence type="inferred from homology"/>
<reference evidence="7 8" key="1">
    <citation type="submission" date="2016-10" db="EMBL/GenBank/DDBJ databases">
        <authorList>
            <person name="de Groot N.N."/>
        </authorList>
    </citation>
    <scope>NUCLEOTIDE SEQUENCE [LARGE SCALE GENOMIC DNA]</scope>
    <source>
        <strain evidence="7 8">StLB037</strain>
    </source>
</reference>
<dbReference type="SUPFAM" id="SSF53383">
    <property type="entry name" value="PLP-dependent transferases"/>
    <property type="match status" value="1"/>
</dbReference>